<feature type="region of interest" description="Disordered" evidence="16">
    <location>
        <begin position="209"/>
        <end position="278"/>
    </location>
</feature>
<dbReference type="GO" id="GO:0008270">
    <property type="term" value="F:zinc ion binding"/>
    <property type="evidence" value="ECO:0007669"/>
    <property type="project" value="UniProtKB-KW"/>
</dbReference>
<comment type="subunit">
    <text evidence="13">Component of the PNUTS-PP1 complex (also named PTW/PP1 complex), composed of PPP1R10/PNUTS, TOX4, WDR82, and PPP1CA (or PPP1CB or PPP1CC).</text>
</comment>
<reference evidence="19 20" key="1">
    <citation type="journal article" date="2018" name="Nat. Ecol. Evol.">
        <title>Shark genomes provide insights into elasmobranch evolution and the origin of vertebrates.</title>
        <authorList>
            <person name="Hara Y"/>
            <person name="Yamaguchi K"/>
            <person name="Onimaru K"/>
            <person name="Kadota M"/>
            <person name="Koyanagi M"/>
            <person name="Keeley SD"/>
            <person name="Tatsumi K"/>
            <person name="Tanaka K"/>
            <person name="Motone F"/>
            <person name="Kageyama Y"/>
            <person name="Nozu R"/>
            <person name="Adachi N"/>
            <person name="Nishimura O"/>
            <person name="Nakagawa R"/>
            <person name="Tanegashima C"/>
            <person name="Kiyatake I"/>
            <person name="Matsumoto R"/>
            <person name="Murakumo K"/>
            <person name="Nishida K"/>
            <person name="Terakita A"/>
            <person name="Kuratani S"/>
            <person name="Sato K"/>
            <person name="Hyodo S Kuraku.S."/>
        </authorList>
    </citation>
    <scope>NUCLEOTIDE SEQUENCE [LARGE SCALE GENOMIC DNA]</scope>
</reference>
<comment type="subcellular location">
    <subcellularLocation>
        <location evidence="2">Chromosome</location>
    </subcellularLocation>
    <subcellularLocation>
        <location evidence="1 14">Nucleus</location>
    </subcellularLocation>
</comment>
<dbReference type="PANTHER" id="PTHR46557">
    <property type="entry name" value="SERINE/THREONINE-PROTEIN PHOSPHATASE 1 REGULATORY SUBUNIT 10-RELATED"/>
    <property type="match status" value="1"/>
</dbReference>
<dbReference type="InterPro" id="IPR000571">
    <property type="entry name" value="Znf_CCCH"/>
</dbReference>
<evidence type="ECO:0000313" key="19">
    <source>
        <dbReference type="EMBL" id="GCB68221.1"/>
    </source>
</evidence>
<dbReference type="SUPFAM" id="SSF90229">
    <property type="entry name" value="CCCH zinc finger"/>
    <property type="match status" value="1"/>
</dbReference>
<keyword evidence="8 15" id="KW-0479">Metal-binding</keyword>
<dbReference type="OrthoDB" id="2138378at2759"/>
<evidence type="ECO:0000259" key="18">
    <source>
        <dbReference type="PROSITE" id="PS51319"/>
    </source>
</evidence>
<evidence type="ECO:0000256" key="16">
    <source>
        <dbReference type="SAM" id="MobiDB-lite"/>
    </source>
</evidence>
<dbReference type="Pfam" id="PF00642">
    <property type="entry name" value="zf-CCCH"/>
    <property type="match status" value="1"/>
</dbReference>
<keyword evidence="6" id="KW-1017">Isopeptide bond</keyword>
<keyword evidence="9 15" id="KW-0863">Zinc-finger</keyword>
<feature type="region of interest" description="Disordered" evidence="16">
    <location>
        <begin position="452"/>
        <end position="474"/>
    </location>
</feature>
<dbReference type="Gene3D" id="1.20.930.10">
    <property type="entry name" value="Conserved domain common to transcription factors TFIIS, elongin A, CRSP70"/>
    <property type="match status" value="1"/>
</dbReference>
<feature type="domain" description="TFIIS N-terminal" evidence="18">
    <location>
        <begin position="135"/>
        <end position="209"/>
    </location>
</feature>
<feature type="compositionally biased region" description="Polar residues" evidence="16">
    <location>
        <begin position="718"/>
        <end position="731"/>
    </location>
</feature>
<feature type="compositionally biased region" description="Low complexity" evidence="16">
    <location>
        <begin position="404"/>
        <end position="414"/>
    </location>
</feature>
<feature type="zinc finger region" description="C3H1-type" evidence="15">
    <location>
        <begin position="823"/>
        <end position="851"/>
    </location>
</feature>
<evidence type="ECO:0000256" key="14">
    <source>
        <dbReference type="PROSITE-ProRule" id="PRU00649"/>
    </source>
</evidence>
<dbReference type="GO" id="GO:0008157">
    <property type="term" value="F:protein phosphatase 1 binding"/>
    <property type="evidence" value="ECO:0007669"/>
    <property type="project" value="TreeGrafter"/>
</dbReference>
<protein>
    <recommendedName>
        <fullName evidence="3">Serine/threonine-protein phosphatase 1 regulatory subunit 10</fullName>
    </recommendedName>
</protein>
<feature type="compositionally biased region" description="Pro residues" evidence="16">
    <location>
        <begin position="699"/>
        <end position="713"/>
    </location>
</feature>
<keyword evidence="7" id="KW-0597">Phosphoprotein</keyword>
<gene>
    <name evidence="19" type="ORF">scyTo_0008192</name>
</gene>
<dbReference type="SUPFAM" id="SSF47676">
    <property type="entry name" value="Conserved domain common to transcription factors TFIIS, elongin A, CRSP70"/>
    <property type="match status" value="1"/>
</dbReference>
<dbReference type="InterPro" id="IPR003617">
    <property type="entry name" value="TFIIS/CRSP70_N_sub"/>
</dbReference>
<keyword evidence="20" id="KW-1185">Reference proteome</keyword>
<feature type="region of interest" description="Disordered" evidence="16">
    <location>
        <begin position="696"/>
        <end position="791"/>
    </location>
</feature>
<dbReference type="GO" id="GO:0005634">
    <property type="term" value="C:nucleus"/>
    <property type="evidence" value="ECO:0007669"/>
    <property type="project" value="UniProtKB-SubCell"/>
</dbReference>
<dbReference type="Pfam" id="PF08711">
    <property type="entry name" value="Med26"/>
    <property type="match status" value="1"/>
</dbReference>
<name>A0A401P500_SCYTO</name>
<accession>A0A401P500</accession>
<organism evidence="19 20">
    <name type="scientific">Scyliorhinus torazame</name>
    <name type="common">Cloudy catshark</name>
    <name type="synonym">Catulus torazame</name>
    <dbReference type="NCBI Taxonomy" id="75743"/>
    <lineage>
        <taxon>Eukaryota</taxon>
        <taxon>Metazoa</taxon>
        <taxon>Chordata</taxon>
        <taxon>Craniata</taxon>
        <taxon>Vertebrata</taxon>
        <taxon>Chondrichthyes</taxon>
        <taxon>Elasmobranchii</taxon>
        <taxon>Galeomorphii</taxon>
        <taxon>Galeoidea</taxon>
        <taxon>Carcharhiniformes</taxon>
        <taxon>Scyliorhinidae</taxon>
        <taxon>Scyliorhinus</taxon>
    </lineage>
</organism>
<sequence length="857" mass="94670">MKGSAMWVTLTSRHVRWTTVASSEEVDRFLSSAQPFVNIVLCLHIKKKARGAVKESLIVIDTMGSGPVDPKELLIGLDCLLGKDGEIKSGDGVIRIYRLMKDAKKLVSRCMYLNILLQTRSEDILNQFIGVGGYKLLNNWLAYSKTTSNVPLLQQILLALQLLPLTVDHLKQNNTAKIVKQLSKSFDDEELRKLAQVLVNHWMTVIRTQTTNPGAQDKQPERKKRKDDKKDEGKVRAPVSERVPDPKSDLQVEAKEEETPEKKREKPKSLRTTAPSHAKFRSTGLEMEVPILPKKTSSGPVISDKYNIKPAPLKRPSPSLLSNAAPHLEKKYKPLNVTPNTTKEIKVKIIPPQPIESTGFLEALNSAPVHGLKIKKKKKITSPTSIKSNPFDQKASPEQVSTKPASPEVAVAEPMEVERPGTPVPLEEVPEPIEMTVEEDTTTLVAAVAVAEPSPPEAVPEASKLTKKGKKRKTVSWREESKLREYFYFELDETERVNVNKIKDFGEAAKREMMMDRQAFETARRLSHDTMEEKIPWTCPILTDLGPQLAERGSNSQEKYIQEEREKGILQEIFLSKDCVPESPHEPDAESYETIPPKIIPLDDENGTEDPLYEEPLQTVAASQSPDGSGSSKLPPVLANLMGSMGMVKTQQPGSNASPSINVQELLTSLMSNQKPIEELVKQPEFSDKIKQLLGPLQNPVPPGPRMAGPPPAVNGFPPNQNNGPHFHQSSPTPPGGHFQGTAPHGPGGPRMMGPPHQRDGYWDQPNDNMRGNPHGMRGGPYPRGRGRSCDQNFRGRSGRGHLHGGGRGGHGNGMGGNHGGDMSNRPMCRHFMMKGSCRYESNCAFYHPGVNGPPLP</sequence>
<dbReference type="InterPro" id="IPR035441">
    <property type="entry name" value="TFIIS/LEDGF_dom_sf"/>
</dbReference>
<evidence type="ECO:0000259" key="17">
    <source>
        <dbReference type="PROSITE" id="PS50103"/>
    </source>
</evidence>
<dbReference type="Proteomes" id="UP000288216">
    <property type="component" value="Unassembled WGS sequence"/>
</dbReference>
<dbReference type="GO" id="GO:0000785">
    <property type="term" value="C:chromatin"/>
    <property type="evidence" value="ECO:0007669"/>
    <property type="project" value="TreeGrafter"/>
</dbReference>
<feature type="domain" description="C3H1-type" evidence="17">
    <location>
        <begin position="823"/>
        <end position="851"/>
    </location>
</feature>
<evidence type="ECO:0000256" key="7">
    <source>
        <dbReference type="ARBA" id="ARBA00022553"/>
    </source>
</evidence>
<keyword evidence="10 15" id="KW-0862">Zinc</keyword>
<evidence type="ECO:0000256" key="10">
    <source>
        <dbReference type="ARBA" id="ARBA00022833"/>
    </source>
</evidence>
<dbReference type="PROSITE" id="PS50103">
    <property type="entry name" value="ZF_C3H1"/>
    <property type="match status" value="1"/>
</dbReference>
<dbReference type="STRING" id="75743.A0A401P500"/>
<evidence type="ECO:0000256" key="9">
    <source>
        <dbReference type="ARBA" id="ARBA00022771"/>
    </source>
</evidence>
<dbReference type="SMART" id="SM00356">
    <property type="entry name" value="ZnF_C3H1"/>
    <property type="match status" value="1"/>
</dbReference>
<feature type="compositionally biased region" description="Basic and acidic residues" evidence="16">
    <location>
        <begin position="242"/>
        <end position="254"/>
    </location>
</feature>
<proteinExistence type="predicted"/>
<keyword evidence="11" id="KW-0832">Ubl conjugation</keyword>
<comment type="caution">
    <text evidence="19">The sequence shown here is derived from an EMBL/GenBank/DDBJ whole genome shotgun (WGS) entry which is preliminary data.</text>
</comment>
<evidence type="ECO:0000256" key="6">
    <source>
        <dbReference type="ARBA" id="ARBA00022499"/>
    </source>
</evidence>
<feature type="compositionally biased region" description="Basic residues" evidence="16">
    <location>
        <begin position="465"/>
        <end position="474"/>
    </location>
</feature>
<evidence type="ECO:0000256" key="12">
    <source>
        <dbReference type="ARBA" id="ARBA00023242"/>
    </source>
</evidence>
<keyword evidence="4" id="KW-0158">Chromosome</keyword>
<evidence type="ECO:0000256" key="2">
    <source>
        <dbReference type="ARBA" id="ARBA00004286"/>
    </source>
</evidence>
<evidence type="ECO:0000256" key="5">
    <source>
        <dbReference type="ARBA" id="ARBA00022481"/>
    </source>
</evidence>
<dbReference type="OMA" id="NGPPQIW"/>
<dbReference type="PANTHER" id="PTHR46557:SF1">
    <property type="entry name" value="SERINE_THREONINE-PROTEIN PHOSPHATASE 1 REGULATORY SUBUNIT 10"/>
    <property type="match status" value="1"/>
</dbReference>
<evidence type="ECO:0000256" key="3">
    <source>
        <dbReference type="ARBA" id="ARBA00022330"/>
    </source>
</evidence>
<evidence type="ECO:0000313" key="20">
    <source>
        <dbReference type="Proteomes" id="UP000288216"/>
    </source>
</evidence>
<evidence type="ECO:0000256" key="1">
    <source>
        <dbReference type="ARBA" id="ARBA00004123"/>
    </source>
</evidence>
<dbReference type="InterPro" id="IPR036855">
    <property type="entry name" value="Znf_CCCH_sf"/>
</dbReference>
<keyword evidence="5" id="KW-0488">Methylation</keyword>
<evidence type="ECO:0000256" key="13">
    <source>
        <dbReference type="ARBA" id="ARBA00093575"/>
    </source>
</evidence>
<feature type="region of interest" description="Disordered" evidence="16">
    <location>
        <begin position="372"/>
        <end position="430"/>
    </location>
</feature>
<dbReference type="GO" id="GO:0072357">
    <property type="term" value="C:PTW/PP1 phosphatase complex"/>
    <property type="evidence" value="ECO:0007669"/>
    <property type="project" value="TreeGrafter"/>
</dbReference>
<dbReference type="PROSITE" id="PS51319">
    <property type="entry name" value="TFIIS_N"/>
    <property type="match status" value="1"/>
</dbReference>
<dbReference type="AlphaFoldDB" id="A0A401P500"/>
<evidence type="ECO:0000256" key="4">
    <source>
        <dbReference type="ARBA" id="ARBA00022454"/>
    </source>
</evidence>
<evidence type="ECO:0000256" key="15">
    <source>
        <dbReference type="PROSITE-ProRule" id="PRU00723"/>
    </source>
</evidence>
<dbReference type="SMART" id="SM00509">
    <property type="entry name" value="TFS2N"/>
    <property type="match status" value="1"/>
</dbReference>
<keyword evidence="12 14" id="KW-0539">Nucleus</keyword>
<evidence type="ECO:0000256" key="8">
    <source>
        <dbReference type="ARBA" id="ARBA00022723"/>
    </source>
</evidence>
<dbReference type="EMBL" id="BFAA01003090">
    <property type="protein sequence ID" value="GCB68221.1"/>
    <property type="molecule type" value="Genomic_DNA"/>
</dbReference>
<dbReference type="InterPro" id="IPR017923">
    <property type="entry name" value="TFIIS_N"/>
</dbReference>
<evidence type="ECO:0000256" key="11">
    <source>
        <dbReference type="ARBA" id="ARBA00022843"/>
    </source>
</evidence>